<reference evidence="2" key="3">
    <citation type="submission" date="2025-05" db="UniProtKB">
        <authorList>
            <consortium name="EnsemblMetazoa"/>
        </authorList>
    </citation>
    <scope>IDENTIFICATION</scope>
</reference>
<evidence type="ECO:0000313" key="4">
    <source>
        <dbReference type="RefSeq" id="XP_016978160.1"/>
    </source>
</evidence>
<gene>
    <name evidence="4" type="primary">LOC108043860</name>
    <name evidence="2" type="synonym">108043860</name>
</gene>
<dbReference type="Proteomes" id="UP001652680">
    <property type="component" value="Unassembled WGS sequence"/>
</dbReference>
<organism evidence="4">
    <name type="scientific">Drosophila rhopaloa</name>
    <name type="common">Fruit fly</name>
    <dbReference type="NCBI Taxonomy" id="1041015"/>
    <lineage>
        <taxon>Eukaryota</taxon>
        <taxon>Metazoa</taxon>
        <taxon>Ecdysozoa</taxon>
        <taxon>Arthropoda</taxon>
        <taxon>Hexapoda</taxon>
        <taxon>Insecta</taxon>
        <taxon>Pterygota</taxon>
        <taxon>Neoptera</taxon>
        <taxon>Endopterygota</taxon>
        <taxon>Diptera</taxon>
        <taxon>Brachycera</taxon>
        <taxon>Muscomorpha</taxon>
        <taxon>Ephydroidea</taxon>
        <taxon>Drosophilidae</taxon>
        <taxon>Drosophila</taxon>
        <taxon>Sophophora</taxon>
    </lineage>
</organism>
<protein>
    <submittedName>
        <fullName evidence="4">Uncharacterized protein LOC108043860</fullName>
    </submittedName>
</protein>
<sequence length="319" mass="37073">MKTSALTIGIILLARLVKVDGRRGTTEISETLELYKTDAKYTALLKEINSTYHGRPHNTANNLEFEKYFQTVLSGLNLTVYDIADKIDIYTDFTVYNQIRLELEREISKTIQVAKNLLSLKNLLPHCRTFFMDQQVQMAASISQSNLMKMEILNNPSPECENVELNQITFLETTTTTTTPKPINYDSIFRDILQKYSKRPWGNLKYLEFDEQIWQVFMALNTDDKIYKKETLIGFMGYDKDREKLDKALAVRIGKFKKIIANETDSNCKGNLLYLNKRLSLAMFETLEKKRKILVITNYIHSCVKHEEHLKIVDKINKT</sequence>
<dbReference type="AlphaFoldDB" id="A0A6P4EIX3"/>
<keyword evidence="3" id="KW-1185">Reference proteome</keyword>
<accession>A0A6P4EIX3</accession>
<feature type="chain" id="PRO_5027669656" evidence="1">
    <location>
        <begin position="22"/>
        <end position="319"/>
    </location>
</feature>
<evidence type="ECO:0000313" key="3">
    <source>
        <dbReference type="Proteomes" id="UP001652680"/>
    </source>
</evidence>
<evidence type="ECO:0000313" key="2">
    <source>
        <dbReference type="EnsemblMetazoa" id="XP_016978160.1"/>
    </source>
</evidence>
<feature type="signal peptide" evidence="1">
    <location>
        <begin position="1"/>
        <end position="21"/>
    </location>
</feature>
<evidence type="ECO:0000256" key="1">
    <source>
        <dbReference type="SAM" id="SignalP"/>
    </source>
</evidence>
<dbReference type="EnsemblMetazoa" id="XM_017122671.1">
    <property type="protein sequence ID" value="XP_016978160.1"/>
    <property type="gene ID" value="LOC108043860"/>
</dbReference>
<keyword evidence="1" id="KW-0732">Signal</keyword>
<name>A0A6P4EIX3_DRORH</name>
<proteinExistence type="predicted"/>
<reference evidence="3" key="1">
    <citation type="journal article" date="2021" name="Elife">
        <title>Highly contiguous assemblies of 101 drosophilid genomes.</title>
        <authorList>
            <person name="Kim B.Y."/>
            <person name="Wang J.R."/>
            <person name="Miller D.E."/>
            <person name="Barmina O."/>
            <person name="Delaney E."/>
            <person name="Thompson A."/>
            <person name="Comeault A.A."/>
            <person name="Peede D."/>
            <person name="D'Agostino E.R."/>
            <person name="Pelaez J."/>
            <person name="Aguilar J.M."/>
            <person name="Haji D."/>
            <person name="Matsunaga T."/>
            <person name="Armstrong E.E."/>
            <person name="Zych M."/>
            <person name="Ogawa Y."/>
            <person name="Stamenkovic-Radak M."/>
            <person name="Jelic M."/>
            <person name="Veselinovic M.S."/>
            <person name="Tanaskovic M."/>
            <person name="Eric P."/>
            <person name="Gao J.J."/>
            <person name="Katoh T.K."/>
            <person name="Toda M.J."/>
            <person name="Watabe H."/>
            <person name="Watada M."/>
            <person name="Davis J.S."/>
            <person name="Moyle L.C."/>
            <person name="Manoli G."/>
            <person name="Bertolini E."/>
            <person name="Kostal V."/>
            <person name="Hawley R.S."/>
            <person name="Takahashi A."/>
            <person name="Jones C.D."/>
            <person name="Price D.K."/>
            <person name="Whiteman N."/>
            <person name="Kopp A."/>
            <person name="Matute D.R."/>
            <person name="Petrov D.A."/>
        </authorList>
    </citation>
    <scope>NUCLEOTIDE SEQUENCE [LARGE SCALE GENOMIC DNA]</scope>
</reference>
<dbReference type="GeneID" id="108043860"/>
<dbReference type="RefSeq" id="XP_016978160.1">
    <property type="nucleotide sequence ID" value="XM_017122671.1"/>
</dbReference>
<dbReference type="OrthoDB" id="7859684at2759"/>
<reference evidence="4" key="2">
    <citation type="submission" date="2025-04" db="UniProtKB">
        <authorList>
            <consortium name="RefSeq"/>
        </authorList>
    </citation>
    <scope>IDENTIFICATION</scope>
</reference>